<dbReference type="Gene3D" id="1.10.10.2840">
    <property type="entry name" value="PucR C-terminal helix-turn-helix domain"/>
    <property type="match status" value="2"/>
</dbReference>
<dbReference type="Gene3D" id="3.40.50.150">
    <property type="entry name" value="Vaccinia Virus protein VP39"/>
    <property type="match status" value="1"/>
</dbReference>
<keyword evidence="3" id="KW-1185">Reference proteome</keyword>
<accession>A0A949N1K8</accession>
<evidence type="ECO:0000259" key="1">
    <source>
        <dbReference type="Pfam" id="PF13556"/>
    </source>
</evidence>
<dbReference type="GO" id="GO:0008168">
    <property type="term" value="F:methyltransferase activity"/>
    <property type="evidence" value="ECO:0007669"/>
    <property type="project" value="UniProtKB-KW"/>
</dbReference>
<dbReference type="Pfam" id="PF04672">
    <property type="entry name" value="Methyltransf_19"/>
    <property type="match status" value="1"/>
</dbReference>
<dbReference type="SUPFAM" id="SSF53335">
    <property type="entry name" value="S-adenosyl-L-methionine-dependent methyltransferases"/>
    <property type="match status" value="1"/>
</dbReference>
<name>A0A949N1K8_9ACTN</name>
<dbReference type="InterPro" id="IPR042070">
    <property type="entry name" value="PucR_C-HTH_sf"/>
</dbReference>
<dbReference type="InterPro" id="IPR029063">
    <property type="entry name" value="SAM-dependent_MTases_sf"/>
</dbReference>
<dbReference type="InterPro" id="IPR025736">
    <property type="entry name" value="PucR_C-HTH_dom"/>
</dbReference>
<reference evidence="2" key="1">
    <citation type="submission" date="2021-06" db="EMBL/GenBank/DDBJ databases">
        <title>Sequencing of actinobacteria type strains.</title>
        <authorList>
            <person name="Nguyen G.-S."/>
            <person name="Wentzel A."/>
        </authorList>
    </citation>
    <scope>NUCLEOTIDE SEQUENCE</scope>
    <source>
        <strain evidence="2">P38-E01</strain>
    </source>
</reference>
<evidence type="ECO:0000313" key="2">
    <source>
        <dbReference type="EMBL" id="MBU7597935.1"/>
    </source>
</evidence>
<dbReference type="GO" id="GO:0032259">
    <property type="term" value="P:methylation"/>
    <property type="evidence" value="ECO:0007669"/>
    <property type="project" value="UniProtKB-KW"/>
</dbReference>
<sequence length="739" mass="79297">MRGDLEALVDLVAGGAGPSAVVDWLREAVDCEAVLATGAQPPSAAPGSPGTLELVTLISGHTDRTRHVPGDDWHVLVVPVGATSPRPLLWAWRELPWGDEDWRTVERTAGVAATLTAAARAAIGDAATMAARISALQALMAGDMVRASRALAPLTPQLVPAGAGQIAILEVPPGADRRAAARELDQHLASRGALVVVCPVDDRQVIIVSPGRHLIEDLTPVMGDGRVAGVSSISPWQRTAAAYRAASEALAAVRGTPAKISRHDGRAPLADLLHADARIWADLVLQPLSILSPADREDLLGMAREVTWWGESAAAELVGWHPSSLRRHTDRLANLIGHDRRQLWPSIALHLAVHLSALPPPPDRSHRPSLADILHVSAITDWAHQVVDPFPDQVREAVTAWLRSGTDAEAACRELGIARATLYRRLERARDLSHLEITRYPGATIELAVALYVLGHLPMGTVPDLADRRLTPVRGGEHMEIDTARPHPARVYNYLCGGDTNYRPDREQALRMLEYDPNASAAAQANRAFLIRAMEQVAAHGVTQVLDLGSGIPMAPHPHEVLLRTRPDSRVVYIDNDPIVLAHAEDLLSGAPAGQVTYVQADVGIGGPELLELPEVRQTLDLSRPVCLSAVALLHFLPGEPGPALVRDILDRLAPGSMLVLSHLTADFAPELVASGVEQYSRNVAPLCTRSYSEVKAIFEGLEMLSPGIVPAPEWRPGADDTRPAREQANCWAGVGRTV</sequence>
<gene>
    <name evidence="2" type="ORF">JGS22_009970</name>
</gene>
<dbReference type="InterPro" id="IPR051448">
    <property type="entry name" value="CdaR-like_regulators"/>
</dbReference>
<dbReference type="EMBL" id="JAELVF020000001">
    <property type="protein sequence ID" value="MBU7597935.1"/>
    <property type="molecule type" value="Genomic_DNA"/>
</dbReference>
<keyword evidence="2" id="KW-0489">Methyltransferase</keyword>
<feature type="domain" description="PucR C-terminal helix-turn-helix" evidence="1">
    <location>
        <begin position="396"/>
        <end position="451"/>
    </location>
</feature>
<dbReference type="RefSeq" id="WP_211040943.1">
    <property type="nucleotide sequence ID" value="NZ_JAELVF020000001.1"/>
</dbReference>
<evidence type="ECO:0000313" key="3">
    <source>
        <dbReference type="Proteomes" id="UP000694501"/>
    </source>
</evidence>
<protein>
    <submittedName>
        <fullName evidence="2">SAM-dependent methyltransferase</fullName>
        <ecNumber evidence="2">2.1.1.-</ecNumber>
    </submittedName>
</protein>
<dbReference type="EC" id="2.1.1.-" evidence="2"/>
<dbReference type="AlphaFoldDB" id="A0A949N1K8"/>
<dbReference type="InterPro" id="IPR006764">
    <property type="entry name" value="SAM_dep_MeTrfase_SAV2177_type"/>
</dbReference>
<dbReference type="Pfam" id="PF13556">
    <property type="entry name" value="HTH_30"/>
    <property type="match status" value="1"/>
</dbReference>
<proteinExistence type="predicted"/>
<organism evidence="2 3">
    <name type="scientific">Streptomyces tardus</name>
    <dbReference type="NCBI Taxonomy" id="2780544"/>
    <lineage>
        <taxon>Bacteria</taxon>
        <taxon>Bacillati</taxon>
        <taxon>Actinomycetota</taxon>
        <taxon>Actinomycetes</taxon>
        <taxon>Kitasatosporales</taxon>
        <taxon>Streptomycetaceae</taxon>
        <taxon>Streptomyces</taxon>
    </lineage>
</organism>
<keyword evidence="2" id="KW-0808">Transferase</keyword>
<comment type="caution">
    <text evidence="2">The sequence shown here is derived from an EMBL/GenBank/DDBJ whole genome shotgun (WGS) entry which is preliminary data.</text>
</comment>
<dbReference type="PANTHER" id="PTHR33744">
    <property type="entry name" value="CARBOHYDRATE DIACID REGULATOR"/>
    <property type="match status" value="1"/>
</dbReference>
<dbReference type="PANTHER" id="PTHR33744:SF1">
    <property type="entry name" value="DNA-BINDING TRANSCRIPTIONAL ACTIVATOR ADER"/>
    <property type="match status" value="1"/>
</dbReference>
<dbReference type="Proteomes" id="UP000694501">
    <property type="component" value="Unassembled WGS sequence"/>
</dbReference>
<dbReference type="CDD" id="cd02440">
    <property type="entry name" value="AdoMet_MTases"/>
    <property type="match status" value="1"/>
</dbReference>